<organism evidence="1 2">
    <name type="scientific">Actomonas aquatica</name>
    <dbReference type="NCBI Taxonomy" id="2866162"/>
    <lineage>
        <taxon>Bacteria</taxon>
        <taxon>Pseudomonadati</taxon>
        <taxon>Verrucomicrobiota</taxon>
        <taxon>Opitutia</taxon>
        <taxon>Opitutales</taxon>
        <taxon>Opitutaceae</taxon>
        <taxon>Actomonas</taxon>
    </lineage>
</organism>
<protein>
    <recommendedName>
        <fullName evidence="3">Tail assembly chaperone</fullName>
    </recommendedName>
</protein>
<dbReference type="EMBL" id="CP139781">
    <property type="protein sequence ID" value="WRQ89413.1"/>
    <property type="molecule type" value="Genomic_DNA"/>
</dbReference>
<keyword evidence="2" id="KW-1185">Reference proteome</keyword>
<proteinExistence type="predicted"/>
<evidence type="ECO:0000313" key="1">
    <source>
        <dbReference type="EMBL" id="WRQ89413.1"/>
    </source>
</evidence>
<dbReference type="RefSeq" id="WP_221029896.1">
    <property type="nucleotide sequence ID" value="NZ_CP139781.1"/>
</dbReference>
<name>A0ABZ1CCL3_9BACT</name>
<accession>A0ABZ1CCL3</accession>
<dbReference type="Proteomes" id="UP000738431">
    <property type="component" value="Chromosome"/>
</dbReference>
<sequence>MSQLTAKTITVPAGSVGRQISVNRLPWRRATELLKKLSAHIGKFSDLVKKPADGQPATFDVEGVLPRLVDLITSVEELGDFLLEHATDLQAAEAEKLDLVDAGAVLSAACELNLGEDLKNSFAGIAASLSALVPAATKTPTPTSTSTSPKAA</sequence>
<evidence type="ECO:0000313" key="2">
    <source>
        <dbReference type="Proteomes" id="UP000738431"/>
    </source>
</evidence>
<reference evidence="1 2" key="2">
    <citation type="submission" date="2023-12" db="EMBL/GenBank/DDBJ databases">
        <title>Description of an unclassified Opitutus bacterium of Verrucomicrobiota.</title>
        <authorList>
            <person name="Zhang D.-F."/>
        </authorList>
    </citation>
    <scope>NUCLEOTIDE SEQUENCE [LARGE SCALE GENOMIC DNA]</scope>
    <source>
        <strain evidence="1 2">WL0086</strain>
    </source>
</reference>
<evidence type="ECO:0008006" key="3">
    <source>
        <dbReference type="Google" id="ProtNLM"/>
    </source>
</evidence>
<gene>
    <name evidence="1" type="ORF">K1X11_008325</name>
</gene>
<reference evidence="1 2" key="1">
    <citation type="submission" date="2021-08" db="EMBL/GenBank/DDBJ databases">
        <authorList>
            <person name="Zhang D."/>
            <person name="Zhang A."/>
            <person name="Wang L."/>
        </authorList>
    </citation>
    <scope>NUCLEOTIDE SEQUENCE [LARGE SCALE GENOMIC DNA]</scope>
    <source>
        <strain evidence="1 2">WL0086</strain>
    </source>
</reference>